<evidence type="ECO:0000256" key="3">
    <source>
        <dbReference type="ARBA" id="ARBA00023027"/>
    </source>
</evidence>
<dbReference type="PANTHER" id="PTHR43128:SF16">
    <property type="entry name" value="L-LACTATE DEHYDROGENASE"/>
    <property type="match status" value="1"/>
</dbReference>
<keyword evidence="2 4" id="KW-0560">Oxidoreductase</keyword>
<dbReference type="InterPro" id="IPR022383">
    <property type="entry name" value="Lactate/malate_DH_C"/>
</dbReference>
<evidence type="ECO:0000259" key="6">
    <source>
        <dbReference type="Pfam" id="PF02866"/>
    </source>
</evidence>
<comment type="similarity">
    <text evidence="1">Belongs to the LDH/MDH superfamily. LDH family.</text>
</comment>
<dbReference type="Pfam" id="PF02866">
    <property type="entry name" value="Ldh_1_C"/>
    <property type="match status" value="1"/>
</dbReference>
<sequence>MKKIIVVGLGNVGYTFVNISIARGVEAEWVFVDKNNDITEAHAHDFEDMVSLMPRNNSTFRSGTLADAKGADIAVITASIPMKNMVDRLELAKENTKLMKSFGEGLKEANFKGTVIVAANPCDVMAACIHYTTGLPYKKIISTGTYLDSGRFRKFLAQRLNVSADSVHGYVLAEHGKTAMIAWSNVEVGNVPFKNLIKAKKFTAEEMSEILQKTLAEGLYIYNRKGNTQFGIGTAIYEIMDAVLNNKRQVMTVGVKLPRGYYKSGIYSSIPVIVGENGYEYLPGKLSMTKDEWAAFNSSSDTLATATKESLELVGYPINFE</sequence>
<comment type="caution">
    <text evidence="7">The sequence shown here is derived from an EMBL/GenBank/DDBJ whole genome shotgun (WGS) entry which is preliminary data.</text>
</comment>
<evidence type="ECO:0000256" key="2">
    <source>
        <dbReference type="ARBA" id="ARBA00023002"/>
    </source>
</evidence>
<accession>A0ABS6DPG8</accession>
<dbReference type="InterPro" id="IPR001236">
    <property type="entry name" value="Lactate/malate_DH_N"/>
</dbReference>
<gene>
    <name evidence="7" type="ORF">KQ875_01215</name>
</gene>
<reference evidence="7" key="1">
    <citation type="submission" date="2021-06" db="EMBL/GenBank/DDBJ databases">
        <title>Novel Mycoplasma species detected in California sea lions (Zalophus californianus) from the USA.</title>
        <authorList>
            <person name="Volokhov D.V."/>
            <person name="Furtak V.A."/>
            <person name="Zagorodnyaya T.A."/>
        </authorList>
    </citation>
    <scope>NUCLEOTIDE SEQUENCE [LARGE SCALE GENOMIC DNA]</scope>
    <source>
        <strain evidence="7">CSL 5346</strain>
    </source>
</reference>
<evidence type="ECO:0000313" key="7">
    <source>
        <dbReference type="EMBL" id="MBU4692214.1"/>
    </source>
</evidence>
<name>A0ABS6DPG8_9MOLU</name>
<proteinExistence type="inferred from homology"/>
<keyword evidence="8" id="KW-1185">Reference proteome</keyword>
<keyword evidence="3" id="KW-0520">NAD</keyword>
<dbReference type="PIRSF" id="PIRSF000102">
    <property type="entry name" value="Lac_mal_DH"/>
    <property type="match status" value="1"/>
</dbReference>
<evidence type="ECO:0000259" key="5">
    <source>
        <dbReference type="Pfam" id="PF00056"/>
    </source>
</evidence>
<evidence type="ECO:0000256" key="1">
    <source>
        <dbReference type="ARBA" id="ARBA00006054"/>
    </source>
</evidence>
<dbReference type="PANTHER" id="PTHR43128">
    <property type="entry name" value="L-2-HYDROXYCARBOXYLATE DEHYDROGENASE (NAD(P)(+))"/>
    <property type="match status" value="1"/>
</dbReference>
<feature type="domain" description="Lactate/malate dehydrogenase N-terminal" evidence="5">
    <location>
        <begin position="3"/>
        <end position="141"/>
    </location>
</feature>
<dbReference type="InterPro" id="IPR001557">
    <property type="entry name" value="L-lactate/malate_DH"/>
</dbReference>
<dbReference type="Pfam" id="PF00056">
    <property type="entry name" value="Ldh_1_N"/>
    <property type="match status" value="1"/>
</dbReference>
<protein>
    <submittedName>
        <fullName evidence="7">L-lactate dehydrogenase</fullName>
    </submittedName>
</protein>
<evidence type="ECO:0000313" key="8">
    <source>
        <dbReference type="Proteomes" id="UP000718793"/>
    </source>
</evidence>
<organism evidence="7 8">
    <name type="scientific">Mycoplasma zalophi</name>
    <dbReference type="NCBI Taxonomy" id="191287"/>
    <lineage>
        <taxon>Bacteria</taxon>
        <taxon>Bacillati</taxon>
        <taxon>Mycoplasmatota</taxon>
        <taxon>Mollicutes</taxon>
        <taxon>Mycoplasmataceae</taxon>
        <taxon>Mycoplasma</taxon>
    </lineage>
</organism>
<evidence type="ECO:0000256" key="4">
    <source>
        <dbReference type="RuleBase" id="RU003369"/>
    </source>
</evidence>
<feature type="domain" description="Lactate/malate dehydrogenase C-terminal" evidence="6">
    <location>
        <begin position="145"/>
        <end position="312"/>
    </location>
</feature>
<dbReference type="EMBL" id="JAHMHH010000001">
    <property type="protein sequence ID" value="MBU4692214.1"/>
    <property type="molecule type" value="Genomic_DNA"/>
</dbReference>
<dbReference type="Proteomes" id="UP000718793">
    <property type="component" value="Unassembled WGS sequence"/>
</dbReference>
<dbReference type="RefSeq" id="WP_216488588.1">
    <property type="nucleotide sequence ID" value="NZ_JAHMHH010000001.1"/>
</dbReference>